<gene>
    <name evidence="1" type="ORF">GALL_457530</name>
</gene>
<dbReference type="EMBL" id="MLJW01003196">
    <property type="protein sequence ID" value="OIQ72617.1"/>
    <property type="molecule type" value="Genomic_DNA"/>
</dbReference>
<proteinExistence type="predicted"/>
<evidence type="ECO:0000313" key="1">
    <source>
        <dbReference type="EMBL" id="OIQ72617.1"/>
    </source>
</evidence>
<protein>
    <submittedName>
        <fullName evidence="1">Uncharacterized protein</fullName>
    </submittedName>
</protein>
<sequence>MGTPSKKQPFQPEIEAAFPAIEGWGVALDFGRGVALDFEAAGFGDMETCGCAPVASPGDFPSSWSSLSCSESS</sequence>
<reference evidence="1" key="1">
    <citation type="submission" date="2016-10" db="EMBL/GenBank/DDBJ databases">
        <title>Sequence of Gallionella enrichment culture.</title>
        <authorList>
            <person name="Poehlein A."/>
            <person name="Muehling M."/>
            <person name="Daniel R."/>
        </authorList>
    </citation>
    <scope>NUCLEOTIDE SEQUENCE</scope>
</reference>
<organism evidence="1">
    <name type="scientific">mine drainage metagenome</name>
    <dbReference type="NCBI Taxonomy" id="410659"/>
    <lineage>
        <taxon>unclassified sequences</taxon>
        <taxon>metagenomes</taxon>
        <taxon>ecological metagenomes</taxon>
    </lineage>
</organism>
<dbReference type="AlphaFoldDB" id="A0A1J5PM86"/>
<name>A0A1J5PM86_9ZZZZ</name>
<accession>A0A1J5PM86</accession>
<comment type="caution">
    <text evidence="1">The sequence shown here is derived from an EMBL/GenBank/DDBJ whole genome shotgun (WGS) entry which is preliminary data.</text>
</comment>